<dbReference type="AlphaFoldDB" id="A0A5C8ZLR0"/>
<dbReference type="PANTHER" id="PTHR43736">
    <property type="entry name" value="ADP-RIBOSE PYROPHOSPHATASE"/>
    <property type="match status" value="1"/>
</dbReference>
<dbReference type="SUPFAM" id="SSF55811">
    <property type="entry name" value="Nudix"/>
    <property type="match status" value="1"/>
</dbReference>
<comment type="similarity">
    <text evidence="1">Belongs to the Nudix hydrolase family.</text>
</comment>
<dbReference type="InterPro" id="IPR000086">
    <property type="entry name" value="NUDIX_hydrolase_dom"/>
</dbReference>
<evidence type="ECO:0000256" key="2">
    <source>
        <dbReference type="SAM" id="MobiDB-lite"/>
    </source>
</evidence>
<keyword evidence="5" id="KW-1185">Reference proteome</keyword>
<dbReference type="EMBL" id="VKAC01000001">
    <property type="protein sequence ID" value="TXR58113.1"/>
    <property type="molecule type" value="Genomic_DNA"/>
</dbReference>
<feature type="compositionally biased region" description="Gly residues" evidence="2">
    <location>
        <begin position="36"/>
        <end position="46"/>
    </location>
</feature>
<proteinExistence type="inferred from homology"/>
<dbReference type="PROSITE" id="PS51462">
    <property type="entry name" value="NUDIX"/>
    <property type="match status" value="1"/>
</dbReference>
<comment type="caution">
    <text evidence="4">The sequence shown here is derived from an EMBL/GenBank/DDBJ whole genome shotgun (WGS) entry which is preliminary data.</text>
</comment>
<protein>
    <submittedName>
        <fullName evidence="4">NUDIX domain-containing protein</fullName>
    </submittedName>
</protein>
<dbReference type="OrthoDB" id="129709at2"/>
<dbReference type="Proteomes" id="UP000321234">
    <property type="component" value="Unassembled WGS sequence"/>
</dbReference>
<accession>A0A5C8ZLR0</accession>
<dbReference type="Gene3D" id="3.90.79.10">
    <property type="entry name" value="Nucleoside Triphosphate Pyrophosphohydrolase"/>
    <property type="match status" value="1"/>
</dbReference>
<evidence type="ECO:0000256" key="1">
    <source>
        <dbReference type="ARBA" id="ARBA00005582"/>
    </source>
</evidence>
<evidence type="ECO:0000259" key="3">
    <source>
        <dbReference type="PROSITE" id="PS51462"/>
    </source>
</evidence>
<sequence>MTPEQADAELAAVHPRDAAQAALREVLRERLARFPGHGGSGSGGSFAGSALDRDGTSEHLTTTAFVFERSGRRTALVAHRRLGMWLQPGGHLEPGDASFAAAARREAAEETGLGGLLELALGGMPLDVQRHELATSYGRCTAHLDVAHVFVVPDGSPLVVSEESEGLAWFAVDDLPDGTAPDLPPRLALASALLRA</sequence>
<dbReference type="PANTHER" id="PTHR43736:SF1">
    <property type="entry name" value="DIHYDRONEOPTERIN TRIPHOSPHATE DIPHOSPHATASE"/>
    <property type="match status" value="1"/>
</dbReference>
<feature type="region of interest" description="Disordered" evidence="2">
    <location>
        <begin position="34"/>
        <end position="53"/>
    </location>
</feature>
<evidence type="ECO:0000313" key="5">
    <source>
        <dbReference type="Proteomes" id="UP000321234"/>
    </source>
</evidence>
<reference evidence="4 5" key="1">
    <citation type="submission" date="2019-07" db="EMBL/GenBank/DDBJ databases">
        <title>Quadrisphaera sp. strain DD2A genome sequencing and assembly.</title>
        <authorList>
            <person name="Kim I."/>
        </authorList>
    </citation>
    <scope>NUCLEOTIDE SEQUENCE [LARGE SCALE GENOMIC DNA]</scope>
    <source>
        <strain evidence="4 5">DD2A</strain>
    </source>
</reference>
<dbReference type="RefSeq" id="WP_147924722.1">
    <property type="nucleotide sequence ID" value="NZ_VKAC01000001.1"/>
</dbReference>
<evidence type="ECO:0000313" key="4">
    <source>
        <dbReference type="EMBL" id="TXR58113.1"/>
    </source>
</evidence>
<feature type="domain" description="Nudix hydrolase" evidence="3">
    <location>
        <begin position="57"/>
        <end position="193"/>
    </location>
</feature>
<dbReference type="Pfam" id="PF00293">
    <property type="entry name" value="NUDIX"/>
    <property type="match status" value="1"/>
</dbReference>
<dbReference type="InterPro" id="IPR015797">
    <property type="entry name" value="NUDIX_hydrolase-like_dom_sf"/>
</dbReference>
<organism evidence="4 5">
    <name type="scientific">Quadrisphaera setariae</name>
    <dbReference type="NCBI Taxonomy" id="2593304"/>
    <lineage>
        <taxon>Bacteria</taxon>
        <taxon>Bacillati</taxon>
        <taxon>Actinomycetota</taxon>
        <taxon>Actinomycetes</taxon>
        <taxon>Kineosporiales</taxon>
        <taxon>Kineosporiaceae</taxon>
        <taxon>Quadrisphaera</taxon>
    </lineage>
</organism>
<gene>
    <name evidence="4" type="ORF">FMM08_02655</name>
</gene>
<name>A0A5C8ZLR0_9ACTN</name>